<dbReference type="EMBL" id="CP018477">
    <property type="protein sequence ID" value="ASV74060.1"/>
    <property type="molecule type" value="Genomic_DNA"/>
</dbReference>
<dbReference type="Gene3D" id="3.30.700.10">
    <property type="entry name" value="Glycoprotein, Type 4 Pilin"/>
    <property type="match status" value="1"/>
</dbReference>
<keyword evidence="3" id="KW-1185">Reference proteome</keyword>
<dbReference type="Pfam" id="PF07596">
    <property type="entry name" value="SBP_bac_10"/>
    <property type="match status" value="1"/>
</dbReference>
<sequence length="366" mass="39738">MKRLRLSQRTGSGFTLVELLVVIAIIGILIALLLPAVQAAREAARRSQCTNNMKQVGLGLQNYHDTYKSFPPGVVWGQGCMGAPAGDTSAQDYCQNNQVPLAYHHTWNAMILPFIEQKTVYDTINWKAPAWIGPDLQGRSPQGVVSTAIPTLRCPSDGNFLKPNQSNNIAITNYPGSEGYHWHPNPCCVGNWDPWNAVPDPITQTCTIHGVFTQTRTTNISQITDGTSNTIICCEKDSVGHYGGPIRTSGSGKRRAISDAIACSAFLGTAVGGWGANETGQHVQNVDGGSKSAWSWFRWNPGTYMPTYIAAWGPNAEWPSPSSYHPGGVNALMVDGSVQFIRDNIAWGTWFRLNSIADGLVLQSAF</sequence>
<feature type="domain" description="DUF1559" evidence="1">
    <location>
        <begin position="38"/>
        <end position="346"/>
    </location>
</feature>
<dbReference type="PANTHER" id="PTHR30093:SF2">
    <property type="entry name" value="TYPE II SECRETION SYSTEM PROTEIN H"/>
    <property type="match status" value="1"/>
</dbReference>
<dbReference type="InterPro" id="IPR011453">
    <property type="entry name" value="DUF1559"/>
</dbReference>
<dbReference type="Proteomes" id="UP000215086">
    <property type="component" value="Chromosome"/>
</dbReference>
<dbReference type="Pfam" id="PF07963">
    <property type="entry name" value="N_methyl"/>
    <property type="match status" value="1"/>
</dbReference>
<name>A0A286RDM1_9BACT</name>
<dbReference type="AlphaFoldDB" id="A0A286RDM1"/>
<reference evidence="2 3" key="1">
    <citation type="journal article" name="Front. Microbiol.">
        <title>Sugar Metabolism of the First Thermophilic Planctomycete Thermogutta terrifontis: Comparative Genomic and Transcriptomic Approaches.</title>
        <authorList>
            <person name="Elcheninov A.G."/>
            <person name="Menzel P."/>
            <person name="Gudbergsdottir S.R."/>
            <person name="Slesarev A.I."/>
            <person name="Kadnikov V.V."/>
            <person name="Krogh A."/>
            <person name="Bonch-Osmolovskaya E.A."/>
            <person name="Peng X."/>
            <person name="Kublanov I.V."/>
        </authorList>
    </citation>
    <scope>NUCLEOTIDE SEQUENCE [LARGE SCALE GENOMIC DNA]</scope>
    <source>
        <strain evidence="2 3">R1</strain>
    </source>
</reference>
<gene>
    <name evidence="2" type="ORF">THTE_1458</name>
</gene>
<dbReference type="PROSITE" id="PS00409">
    <property type="entry name" value="PROKAR_NTER_METHYL"/>
    <property type="match status" value="1"/>
</dbReference>
<dbReference type="NCBIfam" id="TIGR02532">
    <property type="entry name" value="IV_pilin_GFxxxE"/>
    <property type="match status" value="1"/>
</dbReference>
<dbReference type="InterPro" id="IPR012902">
    <property type="entry name" value="N_methyl_site"/>
</dbReference>
<dbReference type="KEGG" id="ttf:THTE_1458"/>
<accession>A0A286RDM1</accession>
<protein>
    <recommendedName>
        <fullName evidence="1">DUF1559 domain-containing protein</fullName>
    </recommendedName>
</protein>
<evidence type="ECO:0000313" key="3">
    <source>
        <dbReference type="Proteomes" id="UP000215086"/>
    </source>
</evidence>
<proteinExistence type="predicted"/>
<dbReference type="PANTHER" id="PTHR30093">
    <property type="entry name" value="GENERAL SECRETION PATHWAY PROTEIN G"/>
    <property type="match status" value="1"/>
</dbReference>
<dbReference type="InterPro" id="IPR027558">
    <property type="entry name" value="Pre_pil_HX9DG_C"/>
</dbReference>
<dbReference type="InterPro" id="IPR045584">
    <property type="entry name" value="Pilin-like"/>
</dbReference>
<dbReference type="RefSeq" id="WP_095416778.1">
    <property type="nucleotide sequence ID" value="NZ_CP018477.1"/>
</dbReference>
<dbReference type="SUPFAM" id="SSF54523">
    <property type="entry name" value="Pili subunits"/>
    <property type="match status" value="1"/>
</dbReference>
<dbReference type="NCBIfam" id="TIGR04294">
    <property type="entry name" value="pre_pil_HX9DG"/>
    <property type="match status" value="1"/>
</dbReference>
<dbReference type="OrthoDB" id="255848at2"/>
<evidence type="ECO:0000259" key="1">
    <source>
        <dbReference type="Pfam" id="PF07596"/>
    </source>
</evidence>
<evidence type="ECO:0000313" key="2">
    <source>
        <dbReference type="EMBL" id="ASV74060.1"/>
    </source>
</evidence>
<organism evidence="2 3">
    <name type="scientific">Thermogutta terrifontis</name>
    <dbReference type="NCBI Taxonomy" id="1331910"/>
    <lineage>
        <taxon>Bacteria</taxon>
        <taxon>Pseudomonadati</taxon>
        <taxon>Planctomycetota</taxon>
        <taxon>Planctomycetia</taxon>
        <taxon>Pirellulales</taxon>
        <taxon>Thermoguttaceae</taxon>
        <taxon>Thermogutta</taxon>
    </lineage>
</organism>